<keyword evidence="2" id="KW-1003">Cell membrane</keyword>
<dbReference type="Pfam" id="PF02588">
    <property type="entry name" value="YitT_membrane"/>
    <property type="match status" value="1"/>
</dbReference>
<keyword evidence="9" id="KW-1185">Reference proteome</keyword>
<dbReference type="RefSeq" id="WP_154429334.1">
    <property type="nucleotide sequence ID" value="NZ_VUNI01000005.1"/>
</dbReference>
<protein>
    <submittedName>
        <fullName evidence="8">YitT family protein</fullName>
    </submittedName>
</protein>
<feature type="transmembrane region" description="Helical" evidence="6">
    <location>
        <begin position="180"/>
        <end position="199"/>
    </location>
</feature>
<evidence type="ECO:0000313" key="8">
    <source>
        <dbReference type="EMBL" id="MST74370.1"/>
    </source>
</evidence>
<sequence length="294" mass="32210">MSKTQKEKAFITAKQIFWEIIGSILIAIGVYNFAIHAEFPMTGFSGISIILYRLWSIPIGFSTILLNIPVAILCWKLLGKGFFLRSVRCTIISSVIIDYIAPLFPMYEGSRLLAALCTGVFAGLGYSLIYMQNSSTGGADFIIMAVKALRPHMGVGRISFAIDAVIIVLGTLVFRDVDGIIYGMIVSFLLATVIDKVMYGMNAGKMALIVTDDGKKICDVIEDCCQRGSTILKAQGGYQQEEREVVMCACNNKEMYLVQQAVKEADPASFMIVLESNEVHGEGFHPIQVGEKAS</sequence>
<feature type="transmembrane region" description="Helical" evidence="6">
    <location>
        <begin position="154"/>
        <end position="174"/>
    </location>
</feature>
<keyword evidence="5 6" id="KW-0472">Membrane</keyword>
<evidence type="ECO:0000256" key="4">
    <source>
        <dbReference type="ARBA" id="ARBA00022989"/>
    </source>
</evidence>
<comment type="subcellular location">
    <subcellularLocation>
        <location evidence="1">Cell membrane</location>
        <topology evidence="1">Multi-pass membrane protein</topology>
    </subcellularLocation>
</comment>
<dbReference type="InterPro" id="IPR003740">
    <property type="entry name" value="YitT"/>
</dbReference>
<evidence type="ECO:0000256" key="6">
    <source>
        <dbReference type="SAM" id="Phobius"/>
    </source>
</evidence>
<evidence type="ECO:0000256" key="5">
    <source>
        <dbReference type="ARBA" id="ARBA00023136"/>
    </source>
</evidence>
<dbReference type="Pfam" id="PF10035">
    <property type="entry name" value="DUF2179"/>
    <property type="match status" value="1"/>
</dbReference>
<dbReference type="AlphaFoldDB" id="A0A6L5YPQ0"/>
<evidence type="ECO:0000313" key="9">
    <source>
        <dbReference type="Proteomes" id="UP000474024"/>
    </source>
</evidence>
<feature type="transmembrane region" description="Helical" evidence="6">
    <location>
        <begin position="16"/>
        <end position="35"/>
    </location>
</feature>
<dbReference type="InterPro" id="IPR051461">
    <property type="entry name" value="UPF0750_membrane"/>
</dbReference>
<feature type="transmembrane region" description="Helical" evidence="6">
    <location>
        <begin position="55"/>
        <end position="75"/>
    </location>
</feature>
<feature type="domain" description="DUF2179" evidence="7">
    <location>
        <begin position="227"/>
        <end position="281"/>
    </location>
</feature>
<proteinExistence type="predicted"/>
<dbReference type="InterPro" id="IPR019264">
    <property type="entry name" value="DUF2179"/>
</dbReference>
<dbReference type="Proteomes" id="UP000474024">
    <property type="component" value="Unassembled WGS sequence"/>
</dbReference>
<comment type="caution">
    <text evidence="8">The sequence shown here is derived from an EMBL/GenBank/DDBJ whole genome shotgun (WGS) entry which is preliminary data.</text>
</comment>
<accession>A0A6L5YPQ0</accession>
<dbReference type="EMBL" id="VUNI01000005">
    <property type="protein sequence ID" value="MST74370.1"/>
    <property type="molecule type" value="Genomic_DNA"/>
</dbReference>
<evidence type="ECO:0000256" key="2">
    <source>
        <dbReference type="ARBA" id="ARBA00022475"/>
    </source>
</evidence>
<evidence type="ECO:0000259" key="7">
    <source>
        <dbReference type="Pfam" id="PF10035"/>
    </source>
</evidence>
<dbReference type="CDD" id="cd16380">
    <property type="entry name" value="YitT_C"/>
    <property type="match status" value="1"/>
</dbReference>
<dbReference type="InterPro" id="IPR015867">
    <property type="entry name" value="N-reg_PII/ATP_PRibTrfase_C"/>
</dbReference>
<keyword evidence="4 6" id="KW-1133">Transmembrane helix</keyword>
<feature type="transmembrane region" description="Helical" evidence="6">
    <location>
        <begin position="113"/>
        <end position="133"/>
    </location>
</feature>
<evidence type="ECO:0000256" key="3">
    <source>
        <dbReference type="ARBA" id="ARBA00022692"/>
    </source>
</evidence>
<dbReference type="Gene3D" id="3.30.70.120">
    <property type="match status" value="1"/>
</dbReference>
<reference evidence="8 9" key="1">
    <citation type="submission" date="2019-08" db="EMBL/GenBank/DDBJ databases">
        <title>In-depth cultivation of the pig gut microbiome towards novel bacterial diversity and tailored functional studies.</title>
        <authorList>
            <person name="Wylensek D."/>
            <person name="Hitch T.C.A."/>
            <person name="Clavel T."/>
        </authorList>
    </citation>
    <scope>NUCLEOTIDE SEQUENCE [LARGE SCALE GENOMIC DNA]</scope>
    <source>
        <strain evidence="8 9">MUC/MUC-530-WT-4D</strain>
    </source>
</reference>
<feature type="transmembrane region" description="Helical" evidence="6">
    <location>
        <begin position="87"/>
        <end position="107"/>
    </location>
</feature>
<gene>
    <name evidence="8" type="ORF">FYJ75_04880</name>
</gene>
<evidence type="ECO:0000256" key="1">
    <source>
        <dbReference type="ARBA" id="ARBA00004651"/>
    </source>
</evidence>
<dbReference type="PANTHER" id="PTHR33545:SF5">
    <property type="entry name" value="UPF0750 MEMBRANE PROTEIN YITT"/>
    <property type="match status" value="1"/>
</dbReference>
<dbReference type="PANTHER" id="PTHR33545">
    <property type="entry name" value="UPF0750 MEMBRANE PROTEIN YITT-RELATED"/>
    <property type="match status" value="1"/>
</dbReference>
<keyword evidence="3 6" id="KW-0812">Transmembrane</keyword>
<organism evidence="8 9">
    <name type="scientific">Roseburia porci</name>
    <dbReference type="NCBI Taxonomy" id="2605790"/>
    <lineage>
        <taxon>Bacteria</taxon>
        <taxon>Bacillati</taxon>
        <taxon>Bacillota</taxon>
        <taxon>Clostridia</taxon>
        <taxon>Lachnospirales</taxon>
        <taxon>Lachnospiraceae</taxon>
        <taxon>Roseburia</taxon>
    </lineage>
</organism>
<dbReference type="GO" id="GO:0005886">
    <property type="term" value="C:plasma membrane"/>
    <property type="evidence" value="ECO:0007669"/>
    <property type="project" value="UniProtKB-SubCell"/>
</dbReference>
<name>A0A6L5YPQ0_9FIRM</name>
<dbReference type="PIRSF" id="PIRSF006483">
    <property type="entry name" value="Membrane_protein_YitT"/>
    <property type="match status" value="1"/>
</dbReference>